<dbReference type="OrthoDB" id="9778962at2"/>
<dbReference type="PROSITE" id="PS52038">
    <property type="entry name" value="TOPO_IB_2"/>
    <property type="match status" value="1"/>
</dbReference>
<dbReference type="GO" id="GO:0006265">
    <property type="term" value="P:DNA topological change"/>
    <property type="evidence" value="ECO:0007669"/>
    <property type="project" value="InterPro"/>
</dbReference>
<dbReference type="InterPro" id="IPR013500">
    <property type="entry name" value="TopoI_cat_euk"/>
</dbReference>
<dbReference type="InterPro" id="IPR011010">
    <property type="entry name" value="DNA_brk_join_enz"/>
</dbReference>
<dbReference type="Pfam" id="PF01028">
    <property type="entry name" value="Topoisom_I"/>
    <property type="match status" value="1"/>
</dbReference>
<dbReference type="GO" id="GO:0003677">
    <property type="term" value="F:DNA binding"/>
    <property type="evidence" value="ECO:0007669"/>
    <property type="project" value="InterPro"/>
</dbReference>
<dbReference type="RefSeq" id="WP_123917469.1">
    <property type="nucleotide sequence ID" value="NZ_RKRA01000001.1"/>
</dbReference>
<dbReference type="AlphaFoldDB" id="A0A3N5A314"/>
<dbReference type="Gene3D" id="1.10.132.120">
    <property type="match status" value="1"/>
</dbReference>
<keyword evidence="3" id="KW-0413">Isomerase</keyword>
<dbReference type="InterPro" id="IPR049331">
    <property type="entry name" value="Top1B_N_bact"/>
</dbReference>
<dbReference type="Pfam" id="PF21338">
    <property type="entry name" value="Top1B_N_bact"/>
    <property type="match status" value="1"/>
</dbReference>
<comment type="caution">
    <text evidence="3">The sequence shown here is derived from an EMBL/GenBank/DDBJ whole genome shotgun (WGS) entry which is preliminary data.</text>
</comment>
<name>A0A3N5A314_9MICO</name>
<dbReference type="InterPro" id="IPR035447">
    <property type="entry name" value="DNA_topo_I_N_sf"/>
</dbReference>
<reference evidence="3 4" key="1">
    <citation type="submission" date="2018-11" db="EMBL/GenBank/DDBJ databases">
        <title>Sequencing the genomes of 1000 actinobacteria strains.</title>
        <authorList>
            <person name="Klenk H.-P."/>
        </authorList>
    </citation>
    <scope>NUCLEOTIDE SEQUENCE [LARGE SCALE GENOMIC DNA]</scope>
    <source>
        <strain evidence="3 4">DSM 14418</strain>
    </source>
</reference>
<evidence type="ECO:0000313" key="4">
    <source>
        <dbReference type="Proteomes" id="UP000280726"/>
    </source>
</evidence>
<dbReference type="InterPro" id="IPR014711">
    <property type="entry name" value="TopoI_cat_a-hlx-sub_euk"/>
</dbReference>
<feature type="domain" description="DNA topoisomerase I catalytic core eukaryotic-type" evidence="1">
    <location>
        <begin position="82"/>
        <end position="288"/>
    </location>
</feature>
<evidence type="ECO:0000259" key="2">
    <source>
        <dbReference type="Pfam" id="PF21338"/>
    </source>
</evidence>
<dbReference type="SUPFAM" id="SSF56349">
    <property type="entry name" value="DNA breaking-rejoining enzymes"/>
    <property type="match status" value="1"/>
</dbReference>
<organism evidence="3 4">
    <name type="scientific">Georgenia muralis</name>
    <dbReference type="NCBI Taxonomy" id="154117"/>
    <lineage>
        <taxon>Bacteria</taxon>
        <taxon>Bacillati</taxon>
        <taxon>Actinomycetota</taxon>
        <taxon>Actinomycetes</taxon>
        <taxon>Micrococcales</taxon>
        <taxon>Bogoriellaceae</taxon>
        <taxon>Georgenia</taxon>
    </lineage>
</organism>
<keyword evidence="4" id="KW-1185">Reference proteome</keyword>
<dbReference type="SUPFAM" id="SSF55869">
    <property type="entry name" value="DNA topoisomerase I domain"/>
    <property type="match status" value="1"/>
</dbReference>
<dbReference type="Proteomes" id="UP000280726">
    <property type="component" value="Unassembled WGS sequence"/>
</dbReference>
<dbReference type="Gene3D" id="3.90.15.10">
    <property type="entry name" value="Topoisomerase I, Chain A, domain 3"/>
    <property type="match status" value="1"/>
</dbReference>
<evidence type="ECO:0000313" key="3">
    <source>
        <dbReference type="EMBL" id="RPF27725.1"/>
    </source>
</evidence>
<proteinExistence type="predicted"/>
<feature type="domain" description="DNA topoisomerase IB N-terminal" evidence="2">
    <location>
        <begin position="21"/>
        <end position="69"/>
    </location>
</feature>
<sequence>MRLRKVKVGTPGLTRRRVGRGFVYLDAGGNRVTDEEVLTRCRDLLIPPAWTDVWICPVPNGHIQAVGTDAAGRRQYLYHPAWRESRDSAKHERVVTLARRLPSARRRVTMDLSGSGMPRERALAVAFRLLDLGYFRIGGEGYAEINGSFGLATLRKDHVRIGRDGTLTFDYTAKSGQHRVLRLRDEDLIRPVSMLRRRRGGGEELLAYRAGGQWHDITSTDINDYVKDLLGEDASAKDFRTWHGTALAAVELAVRVEPGASDRARSRAVREAVQVVAGYLGNTPAVCRASYVDARVVDLFERGQTIDPALARRVVGRADGDDLLPPDTRGAVEGALLELLG</sequence>
<accession>A0A3N5A314</accession>
<evidence type="ECO:0000259" key="1">
    <source>
        <dbReference type="Pfam" id="PF01028"/>
    </source>
</evidence>
<gene>
    <name evidence="3" type="ORF">EDD32_2219</name>
</gene>
<dbReference type="EMBL" id="RKRA01000001">
    <property type="protein sequence ID" value="RPF27725.1"/>
    <property type="molecule type" value="Genomic_DNA"/>
</dbReference>
<protein>
    <submittedName>
        <fullName evidence="3">DNA topoisomerase IB</fullName>
    </submittedName>
</protein>
<dbReference type="GO" id="GO:0003917">
    <property type="term" value="F:DNA topoisomerase type I (single strand cut, ATP-independent) activity"/>
    <property type="evidence" value="ECO:0007669"/>
    <property type="project" value="InterPro"/>
</dbReference>
<dbReference type="Gene3D" id="3.30.66.10">
    <property type="entry name" value="DNA topoisomerase I domain"/>
    <property type="match status" value="1"/>
</dbReference>